<sequence length="92" mass="10264">MADKIFPKGIRTFAPRQGAPDFVLGDIVVSIDELTQFVHEYPQYLSEYKGQKQLKLQLTRTQGGVLMLSVNTYNPNQNKTGTQSGGTDDLPF</sequence>
<feature type="region of interest" description="Disordered" evidence="1">
    <location>
        <begin position="72"/>
        <end position="92"/>
    </location>
</feature>
<feature type="compositionally biased region" description="Polar residues" evidence="1">
    <location>
        <begin position="72"/>
        <end position="86"/>
    </location>
</feature>
<keyword evidence="3" id="KW-1185">Reference proteome</keyword>
<reference evidence="3" key="1">
    <citation type="journal article" date="2019" name="Int. J. Syst. Evol. Microbiol.">
        <title>The Global Catalogue of Microorganisms (GCM) 10K type strain sequencing project: providing services to taxonomists for standard genome sequencing and annotation.</title>
        <authorList>
            <consortium name="The Broad Institute Genomics Platform"/>
            <consortium name="The Broad Institute Genome Sequencing Center for Infectious Disease"/>
            <person name="Wu L."/>
            <person name="Ma J."/>
        </authorList>
    </citation>
    <scope>NUCLEOTIDE SEQUENCE [LARGE SCALE GENOMIC DNA]</scope>
    <source>
        <strain evidence="3">KCTC 23299</strain>
    </source>
</reference>
<dbReference type="RefSeq" id="WP_386103252.1">
    <property type="nucleotide sequence ID" value="NZ_JBHUOZ010000003.1"/>
</dbReference>
<evidence type="ECO:0000313" key="3">
    <source>
        <dbReference type="Proteomes" id="UP001597511"/>
    </source>
</evidence>
<accession>A0ABW6AE16</accession>
<comment type="caution">
    <text evidence="2">The sequence shown here is derived from an EMBL/GenBank/DDBJ whole genome shotgun (WGS) entry which is preliminary data.</text>
</comment>
<organism evidence="2 3">
    <name type="scientific">Terrimonas rubra</name>
    <dbReference type="NCBI Taxonomy" id="1035890"/>
    <lineage>
        <taxon>Bacteria</taxon>
        <taxon>Pseudomonadati</taxon>
        <taxon>Bacteroidota</taxon>
        <taxon>Chitinophagia</taxon>
        <taxon>Chitinophagales</taxon>
        <taxon>Chitinophagaceae</taxon>
        <taxon>Terrimonas</taxon>
    </lineage>
</organism>
<proteinExistence type="predicted"/>
<dbReference type="Proteomes" id="UP001597511">
    <property type="component" value="Unassembled WGS sequence"/>
</dbReference>
<name>A0ABW6AE16_9BACT</name>
<dbReference type="EMBL" id="JBHUOZ010000003">
    <property type="protein sequence ID" value="MFD2921983.1"/>
    <property type="molecule type" value="Genomic_DNA"/>
</dbReference>
<gene>
    <name evidence="2" type="ORF">ACFS6H_19845</name>
</gene>
<evidence type="ECO:0000313" key="2">
    <source>
        <dbReference type="EMBL" id="MFD2921983.1"/>
    </source>
</evidence>
<evidence type="ECO:0000256" key="1">
    <source>
        <dbReference type="SAM" id="MobiDB-lite"/>
    </source>
</evidence>
<protein>
    <submittedName>
        <fullName evidence="2">Uncharacterized protein</fullName>
    </submittedName>
</protein>